<evidence type="ECO:0000256" key="6">
    <source>
        <dbReference type="ARBA" id="ARBA00023088"/>
    </source>
</evidence>
<protein>
    <submittedName>
        <fullName evidence="10">YSIRK-type signal peptide-containing protein</fullName>
    </submittedName>
</protein>
<evidence type="ECO:0000256" key="4">
    <source>
        <dbReference type="ARBA" id="ARBA00022729"/>
    </source>
</evidence>
<keyword evidence="8" id="KW-0472">Membrane</keyword>
<feature type="region of interest" description="Disordered" evidence="7">
    <location>
        <begin position="2331"/>
        <end position="2356"/>
    </location>
</feature>
<dbReference type="Gene3D" id="3.10.20.320">
    <property type="entry name" value="Putative peptidoglycan bound protein (lpxtg motif)"/>
    <property type="match status" value="4"/>
</dbReference>
<feature type="region of interest" description="Disordered" evidence="7">
    <location>
        <begin position="2220"/>
        <end position="2250"/>
    </location>
</feature>
<feature type="compositionally biased region" description="Basic and acidic residues" evidence="7">
    <location>
        <begin position="2556"/>
        <end position="2578"/>
    </location>
</feature>
<feature type="domain" description="Gram-positive cocci surface proteins LPxTG" evidence="9">
    <location>
        <begin position="2579"/>
        <end position="2612"/>
    </location>
</feature>
<evidence type="ECO:0000256" key="8">
    <source>
        <dbReference type="SAM" id="Phobius"/>
    </source>
</evidence>
<feature type="compositionally biased region" description="Basic and acidic residues" evidence="7">
    <location>
        <begin position="2220"/>
        <end position="2233"/>
    </location>
</feature>
<dbReference type="NCBIfam" id="TIGR01168">
    <property type="entry name" value="YSIRK_signal"/>
    <property type="match status" value="1"/>
</dbReference>
<accession>A0A6G7B9D3</accession>
<evidence type="ECO:0000256" key="3">
    <source>
        <dbReference type="ARBA" id="ARBA00022525"/>
    </source>
</evidence>
<feature type="region of interest" description="Disordered" evidence="7">
    <location>
        <begin position="2414"/>
        <end position="2585"/>
    </location>
</feature>
<keyword evidence="5" id="KW-0677">Repeat</keyword>
<name>A0A6G7B9D3_9LACO</name>
<evidence type="ECO:0000259" key="9">
    <source>
        <dbReference type="PROSITE" id="PS50847"/>
    </source>
</evidence>
<comment type="subcellular location">
    <subcellularLocation>
        <location evidence="1">Cell envelope</location>
    </subcellularLocation>
</comment>
<feature type="compositionally biased region" description="Basic and acidic residues" evidence="7">
    <location>
        <begin position="2520"/>
        <end position="2530"/>
    </location>
</feature>
<keyword evidence="4" id="KW-0732">Signal</keyword>
<feature type="region of interest" description="Disordered" evidence="7">
    <location>
        <begin position="2372"/>
        <end position="2391"/>
    </location>
</feature>
<dbReference type="Proteomes" id="UP000501676">
    <property type="component" value="Chromosome"/>
</dbReference>
<dbReference type="Pfam" id="PF04650">
    <property type="entry name" value="YSIRK_signal"/>
    <property type="match status" value="1"/>
</dbReference>
<dbReference type="InterPro" id="IPR042229">
    <property type="entry name" value="Listeria/Bacterioides_rpt_sf"/>
</dbReference>
<keyword evidence="6" id="KW-0572">Peptidoglycan-anchor</keyword>
<dbReference type="GO" id="GO:0030313">
    <property type="term" value="C:cell envelope"/>
    <property type="evidence" value="ECO:0007669"/>
    <property type="project" value="UniProtKB-SubCell"/>
</dbReference>
<sequence>MVGKNNELNKSRHIFEHINRYSIRKFKVGVASVAIAGCFVLPMGTNTVSATEVKTEETVNKQENKKSATDTNDKETKQSVNTSAESLHKTPDHQDPKEKDHQAVTSEIKDKKPEQKTKQDTQIDETSHSNKVPVNPNHLEAKDQSTANDQVTNEKSGKVYNLRFVYTLNDNVVSQLYQPYELTLTERELNKKDFVKYLEVPHLVGYRTYAGTYIKKDGKYVTATDLDEKKTHYIKIDAAYIKEHAKADSADKSGLHYKGIVNVPYTPEQKVYYVRHLVQKFDNPNEFEDVKLPDSVYKVTKTITENGKQKQVVLTRNYGTVGTVAYAQPIFIPGYRPETNLLRSALPDSDQPVIFTLRYYRDSYEVKYDTDNGTSIRTKRVYYQQPVTEVANPTRRGYVFQGWTVSGLSDSEHSGSKINKEQKFTSIKSMPANGVTFKAHWKAVEKAEYTVNVWAQKADLVDYAHPDNIVNYDFVGRVKRTVDTFAKNGDGSVDESKPTTIDDPHIEQTEIEKMAFPDTVESDRKTAAEFGKYYVLNDRFTKVMNHLMVDKKTGKTTLKFTQPDARHQSRAIIRPEGDTVLDLIYDRKPYDLIFAKGDVVAGVDTSTSGVDSGYNTPIVKPDAEGKWVTYWYDNTAQPDFDQNGDFQFDERNIVKMKPRTDGKPLYSPYVVRARYGASLQYRWPIESEVRMQRREGVDLDTHGDPTRGSDDAIGFLGFVLKNKAEKGKSEYAEYGAYRDTPPYRVTKAFLGGTDSLPNPHLTLYGKPLKSNWRLLTTDLTDLRTDRSKIEPQKVIIKLETDQSAKKNDDKDRHYVFSLESYSKNDTSNTDYIFNCPLIKGYQVVPEDAHQKAEKVDVDEMNDKLDEIMEEDYETYQKEHPDYEGTFNDYKLLVLSANQRWQYEFYLRHHPEYLSELNPMAADYVAKHPGRHKNDFFNLLISGRLTGDKEQVQKAYEQLEAGFTRYKQLSEDINNYVKESYEQYKKDWVAKGGDDSDIEPEDPDDPDHLSSGSPVLELPEYKRWVLGNRKLLDKDHPLDEMYEDYKTKHPDFLGSPTDFTFLFEQHASPIYYTKYNSTDKLDGPDNMDTEPYEKNMLLVYRYKRCHYKLKFFGSRDADTALAEEDHPYSENIRNASYNNEVKVVPLKANDPKHNLPYQWEFRGQTITRPTYLPEDYVFKGWALDAGGTQPLIPSGFTKEEQKNLTPIGMPEGGLALYPIWGPSEVKHKVTINYWGNKSYDMELVHDQILHEHEKPEGTDDPFLKDPPHQKGYAFTGWVIEVKDKDGKVQEHPYAFDNPVVEDMTLKAKYVPDVRVTATIHHYLLKPGETIKAYYDLFKQEQDLDKQITACTDANKVNELRATKSALTTQRMAMVDIDAVQTIDNLRPDAAYSAQAVYEGPQYFPDTQFDQITVNKDAKKNVAWFVYQVFGQNVYKVQYHDANGKEIKPPQTIRTGNLDWDVATAPQIKGYRFNKVSVPDKDKQKDDTHPQGQMTFEVTPEGKGVNKVYNVIFTYDDVRILKRKDQSQATPAGYQRIYYNTDGNGKLVTTDDKDKQPVANLTYDVVDGLQNGLLPDIKPQANPGYRFVRWDPAVPDTLASVKSRTYTAIFEPDISTRKDNPYIISVGDPLPDAKELLAGAKNLPKDVKVAYVEGQGQLNGDFIVPNGAKVPDRTYVDRPVKLLINYDAVDDAGKTSHRTIKLDTTLTVVNPVVAQSRILSADLSDQDQKNSGIDKHTLAVDRYIRTHYKLVTFDAKQNGDFASPDVERSYYVKPDAEVTIPRPGVIAKAGYDFSGWKQGNTSYSKVVKGKFSDKTTIVADYRAHAMTLKPMILSVGDQAPEAKALVTNSDKLSDAAKFSYSGSAPTTQKAGKQQVTVVNTDGVQESTTIQVIDNIVSNNQFQGLSEAEKAYIKSHYKRIAFSAGQHGQFDPKDETIYYVNPDRVHDLSKLAPHVTAKMGYKQGNGLANTGFSCKLKDVRFDYDTDIAATYQEVDPTTKHLIIRQGMSLPKASEFIESLPQGTDVAYNFESESAQKYAQDEVGHTKVIPLTLTYKQADKITRTAHCVAYLTILPSVIAQGSETAPDCVDYIKKNYHTITFDAGKDGQLNGATTYFVDPDREVDLTSIQPVVTANTGQQFSGWNKKLKGKFTQNTTFEATYRQAPKPEPCPVCPVPKPQPKKGTFKEIHIYVTKDEDGKIINTIQSENKVNGYDGDEYTTEKNEKDGFEFKGIKDPQDNPTYSTDGKSTTGKIVGDKNQSITYVYEKVVKNEQPAPTPTPVPTPQPKKGTFKEIHIYVTKDEDGKIISTIQSENKVNGYDGDEYTTEKNEKDGFEFKGIKDLQDNPTYSTDGKSTTGKIVGDKNQSITYVYEKVVKKEQPAPTPTPQPQPKKGTFKEIHIYVTKDEDGKIISTIQSENKVNGYDGDEYTTEKNDKDGFEFKGIKDLQDNPTYSTDGKSTTGKIVGDKNQSITYVYEKVVKKEQPAPTPTPAPEPTPEPMPKPAPTPTPAPEPTPEPMPAPVPKQELEPKPESQPKPEPMPKPAPEPTPKPEPTPAPVPKQELEPKPESQPKPQLEQKSEQKKLPQTGSDEGYALGMAILGLSCLLTLADKKRKNKK</sequence>
<organism evidence="10 11">
    <name type="scientific">Lactobacillus iners</name>
    <dbReference type="NCBI Taxonomy" id="147802"/>
    <lineage>
        <taxon>Bacteria</taxon>
        <taxon>Bacillati</taxon>
        <taxon>Bacillota</taxon>
        <taxon>Bacilli</taxon>
        <taxon>Lactobacillales</taxon>
        <taxon>Lactobacillaceae</taxon>
        <taxon>Lactobacillus</taxon>
    </lineage>
</organism>
<evidence type="ECO:0000256" key="5">
    <source>
        <dbReference type="ARBA" id="ARBA00022737"/>
    </source>
</evidence>
<feature type="compositionally biased region" description="Acidic residues" evidence="7">
    <location>
        <begin position="994"/>
        <end position="1004"/>
    </location>
</feature>
<evidence type="ECO:0000256" key="1">
    <source>
        <dbReference type="ARBA" id="ARBA00004196"/>
    </source>
</evidence>
<proteinExistence type="predicted"/>
<evidence type="ECO:0000256" key="2">
    <source>
        <dbReference type="ARBA" id="ARBA00022512"/>
    </source>
</evidence>
<feature type="compositionally biased region" description="Basic and acidic residues" evidence="7">
    <location>
        <begin position="86"/>
        <end position="128"/>
    </location>
</feature>
<dbReference type="Gene3D" id="2.60.40.4270">
    <property type="entry name" value="Listeria-Bacteroides repeat domain"/>
    <property type="match status" value="1"/>
</dbReference>
<gene>
    <name evidence="10" type="ORF">G6Z83_02245</name>
</gene>
<feature type="region of interest" description="Disordered" evidence="7">
    <location>
        <begin position="990"/>
        <end position="1013"/>
    </location>
</feature>
<dbReference type="NCBIfam" id="TIGR01167">
    <property type="entry name" value="LPXTG_anchor"/>
    <property type="match status" value="1"/>
</dbReference>
<dbReference type="PROSITE" id="PS50847">
    <property type="entry name" value="GRAM_POS_ANCHORING"/>
    <property type="match status" value="1"/>
</dbReference>
<dbReference type="PANTHER" id="PTHR48148">
    <property type="entry name" value="KERATINOCYTE PROLINE-RICH PROTEIN"/>
    <property type="match status" value="1"/>
</dbReference>
<keyword evidence="3" id="KW-0964">Secreted</keyword>
<dbReference type="RefSeq" id="WP_164823921.1">
    <property type="nucleotide sequence ID" value="NZ_CP049228.1"/>
</dbReference>
<feature type="region of interest" description="Disordered" evidence="7">
    <location>
        <begin position="2267"/>
        <end position="2286"/>
    </location>
</feature>
<evidence type="ECO:0000313" key="11">
    <source>
        <dbReference type="Proteomes" id="UP000501676"/>
    </source>
</evidence>
<dbReference type="InterPro" id="IPR009459">
    <property type="entry name" value="MucBP_dom"/>
</dbReference>
<feature type="compositionally biased region" description="Polar residues" evidence="7">
    <location>
        <begin position="2234"/>
        <end position="2250"/>
    </location>
</feature>
<dbReference type="InterPro" id="IPR019931">
    <property type="entry name" value="LPXTG_anchor"/>
</dbReference>
<keyword evidence="8" id="KW-0812">Transmembrane</keyword>
<feature type="region of interest" description="Disordered" evidence="7">
    <location>
        <begin position="53"/>
        <end position="151"/>
    </location>
</feature>
<keyword evidence="8" id="KW-1133">Transmembrane helix</keyword>
<keyword evidence="2" id="KW-0134">Cell wall</keyword>
<dbReference type="Pfam" id="PF09479">
    <property type="entry name" value="Flg_new"/>
    <property type="match status" value="2"/>
</dbReference>
<dbReference type="Pfam" id="PF06458">
    <property type="entry name" value="MucBP"/>
    <property type="match status" value="4"/>
</dbReference>
<reference evidence="10 11" key="1">
    <citation type="submission" date="2020-02" db="EMBL/GenBank/DDBJ databases">
        <title>Complete genome sequences of six Lactobacillus iners strains isolated from the human vagina.</title>
        <authorList>
            <person name="France M.T."/>
            <person name="Rutt L."/>
            <person name="Narina S."/>
            <person name="Arbaugh S."/>
            <person name="Humphrys M.S."/>
            <person name="Ma B."/>
            <person name="Hayward M.R."/>
            <person name="Relman D."/>
            <person name="Kwon D.S."/>
            <person name="Ravel J."/>
        </authorList>
    </citation>
    <scope>NUCLEOTIDE SEQUENCE [LARGE SCALE GENOMIC DNA]</scope>
    <source>
        <strain evidence="10 11">C0210C1</strain>
    </source>
</reference>
<feature type="transmembrane region" description="Helical" evidence="8">
    <location>
        <begin position="2587"/>
        <end position="2604"/>
    </location>
</feature>
<evidence type="ECO:0000313" key="10">
    <source>
        <dbReference type="EMBL" id="QIH23561.1"/>
    </source>
</evidence>
<feature type="compositionally biased region" description="Basic and acidic residues" evidence="7">
    <location>
        <begin position="53"/>
        <end position="77"/>
    </location>
</feature>
<feature type="compositionally biased region" description="Pro residues" evidence="7">
    <location>
        <begin position="2481"/>
        <end position="2517"/>
    </location>
</feature>
<dbReference type="InterPro" id="IPR013378">
    <property type="entry name" value="InlB-like_B-rpt"/>
</dbReference>
<dbReference type="InterPro" id="IPR005877">
    <property type="entry name" value="YSIRK_signal_dom"/>
</dbReference>
<feature type="compositionally biased region" description="Pro residues" evidence="7">
    <location>
        <begin position="2271"/>
        <end position="2281"/>
    </location>
</feature>
<dbReference type="EMBL" id="CP049228">
    <property type="protein sequence ID" value="QIH23561.1"/>
    <property type="molecule type" value="Genomic_DNA"/>
</dbReference>
<feature type="compositionally biased region" description="Pro residues" evidence="7">
    <location>
        <begin position="2531"/>
        <end position="2553"/>
    </location>
</feature>
<feature type="compositionally biased region" description="Basic and acidic residues" evidence="7">
    <location>
        <begin position="2425"/>
        <end position="2443"/>
    </location>
</feature>
<feature type="compositionally biased region" description="Polar residues" evidence="7">
    <location>
        <begin position="2444"/>
        <end position="2468"/>
    </location>
</feature>
<feature type="compositionally biased region" description="Polar residues" evidence="7">
    <location>
        <begin position="2340"/>
        <end position="2356"/>
    </location>
</feature>
<dbReference type="NCBIfam" id="TIGR02543">
    <property type="entry name" value="List_Bact_rpt"/>
    <property type="match status" value="1"/>
</dbReference>
<evidence type="ECO:0000256" key="7">
    <source>
        <dbReference type="SAM" id="MobiDB-lite"/>
    </source>
</evidence>
<dbReference type="PANTHER" id="PTHR48148:SF3">
    <property type="entry name" value="KERATINOCYTE PROLINE-RICH PROTEIN"/>
    <property type="match status" value="1"/>
</dbReference>